<dbReference type="Ensembl" id="ENSDNVT00000018543.1">
    <property type="protein sequence ID" value="ENSDNVP00000015422.1"/>
    <property type="gene ID" value="ENSDNVG00000010871.1"/>
</dbReference>
<gene>
    <name evidence="6" type="primary">MSMB</name>
</gene>
<feature type="signal peptide" evidence="5">
    <location>
        <begin position="1"/>
        <end position="20"/>
    </location>
</feature>
<keyword evidence="5" id="KW-0732">Signal</keyword>
<proteinExistence type="inferred from homology"/>
<evidence type="ECO:0000256" key="4">
    <source>
        <dbReference type="ARBA" id="ARBA00023157"/>
    </source>
</evidence>
<reference evidence="6" key="2">
    <citation type="submission" date="2025-09" db="UniProtKB">
        <authorList>
            <consortium name="Ensembl"/>
        </authorList>
    </citation>
    <scope>IDENTIFICATION</scope>
</reference>
<evidence type="ECO:0000256" key="3">
    <source>
        <dbReference type="ARBA" id="ARBA00022525"/>
    </source>
</evidence>
<reference evidence="6" key="1">
    <citation type="submission" date="2025-08" db="UniProtKB">
        <authorList>
            <consortium name="Ensembl"/>
        </authorList>
    </citation>
    <scope>IDENTIFICATION</scope>
</reference>
<evidence type="ECO:0000256" key="5">
    <source>
        <dbReference type="SAM" id="SignalP"/>
    </source>
</evidence>
<dbReference type="RefSeq" id="XP_025968320.2">
    <property type="nucleotide sequence ID" value="XM_026112535.2"/>
</dbReference>
<comment type="similarity">
    <text evidence="2">Belongs to the beta-microseminoprotein family.</text>
</comment>
<dbReference type="GO" id="GO:0005576">
    <property type="term" value="C:extracellular region"/>
    <property type="evidence" value="ECO:0007669"/>
    <property type="project" value="UniProtKB-SubCell"/>
</dbReference>
<evidence type="ECO:0000256" key="1">
    <source>
        <dbReference type="ARBA" id="ARBA00004613"/>
    </source>
</evidence>
<dbReference type="Gene3D" id="2.20.25.590">
    <property type="match status" value="1"/>
</dbReference>
<dbReference type="Gene3D" id="2.10.70.10">
    <property type="entry name" value="Complement Module, domain 1"/>
    <property type="match status" value="1"/>
</dbReference>
<comment type="subcellular location">
    <subcellularLocation>
        <location evidence="1">Secreted</location>
    </subcellularLocation>
</comment>
<evidence type="ECO:0000256" key="2">
    <source>
        <dbReference type="ARBA" id="ARBA00010352"/>
    </source>
</evidence>
<dbReference type="PANTHER" id="PTHR10500:SF7">
    <property type="entry name" value="BETA-MICROSEMINOPROTEIN"/>
    <property type="match status" value="1"/>
</dbReference>
<evidence type="ECO:0000313" key="6">
    <source>
        <dbReference type="Ensembl" id="ENSDNVP00000015422.1"/>
    </source>
</evidence>
<feature type="chain" id="PRO_5034990319" evidence="5">
    <location>
        <begin position="21"/>
        <end position="115"/>
    </location>
</feature>
<dbReference type="AlphaFoldDB" id="A0A8C4P8X0"/>
<dbReference type="PANTHER" id="PTHR10500">
    <property type="entry name" value="BETA-MICROSEMINOPROTEIN"/>
    <property type="match status" value="1"/>
</dbReference>
<keyword evidence="4" id="KW-1015">Disulfide bond</keyword>
<organism evidence="6 7">
    <name type="scientific">Dromaius novaehollandiae</name>
    <name type="common">Emu</name>
    <dbReference type="NCBI Taxonomy" id="8790"/>
    <lineage>
        <taxon>Eukaryota</taxon>
        <taxon>Metazoa</taxon>
        <taxon>Chordata</taxon>
        <taxon>Craniata</taxon>
        <taxon>Vertebrata</taxon>
        <taxon>Euteleostomi</taxon>
        <taxon>Archelosauria</taxon>
        <taxon>Archosauria</taxon>
        <taxon>Dinosauria</taxon>
        <taxon>Saurischia</taxon>
        <taxon>Theropoda</taxon>
        <taxon>Coelurosauria</taxon>
        <taxon>Aves</taxon>
        <taxon>Palaeognathae</taxon>
        <taxon>Casuariiformes</taxon>
        <taxon>Dromaiidae</taxon>
        <taxon>Dromaius</taxon>
    </lineage>
</organism>
<name>A0A8C4P8X0_DRONO</name>
<keyword evidence="7" id="KW-1185">Reference proteome</keyword>
<dbReference type="Pfam" id="PF05825">
    <property type="entry name" value="PSP94"/>
    <property type="match status" value="1"/>
</dbReference>
<evidence type="ECO:0000313" key="7">
    <source>
        <dbReference type="Proteomes" id="UP000694423"/>
    </source>
</evidence>
<keyword evidence="3" id="KW-0964">Secreted</keyword>
<dbReference type="InterPro" id="IPR008735">
    <property type="entry name" value="PSP94"/>
</dbReference>
<accession>A0A8C4P8X0</accession>
<dbReference type="Proteomes" id="UP000694423">
    <property type="component" value="Unplaced"/>
</dbReference>
<dbReference type="GeneID" id="112990661"/>
<protein>
    <submittedName>
        <fullName evidence="6">Beta-microseminoprotein-like</fullName>
    </submittedName>
</protein>
<sequence>MKTFLACLLILAISVTLSNASCFMEPFKSGNSGDEIVGCTDLEGKLHEFGSHWKTKDCWDCSCSREGIGCCTSYVTPVSFDEEKCEAIFNKLTCSYKVVEKADHAKECEVNVWVG</sequence>